<name>A0A0C2MUE8_THEKT</name>
<reference evidence="2 3" key="1">
    <citation type="journal article" date="2014" name="Genome Biol. Evol.">
        <title>The genome of the myxosporean Thelohanellus kitauei shows adaptations to nutrient acquisition within its fish host.</title>
        <authorList>
            <person name="Yang Y."/>
            <person name="Xiong J."/>
            <person name="Zhou Z."/>
            <person name="Huo F."/>
            <person name="Miao W."/>
            <person name="Ran C."/>
            <person name="Liu Y."/>
            <person name="Zhang J."/>
            <person name="Feng J."/>
            <person name="Wang M."/>
            <person name="Wang M."/>
            <person name="Wang L."/>
            <person name="Yao B."/>
        </authorList>
    </citation>
    <scope>NUCLEOTIDE SEQUENCE [LARGE SCALE GENOMIC DNA]</scope>
    <source>
        <strain evidence="2">Wuqing</strain>
    </source>
</reference>
<dbReference type="EMBL" id="JWZT01003910">
    <property type="protein sequence ID" value="KII65307.1"/>
    <property type="molecule type" value="Genomic_DNA"/>
</dbReference>
<sequence>MSPQASDNSLHDHRQGDINNDYQRTQNGIHFYITADLEKQLAVLECISLLKNWSAEQKPVQLIVSLPAEVRDHLKTIKDVANRVKQERDKNVFDKLKAEHTECLVGCFLRKIP</sequence>
<dbReference type="Proteomes" id="UP000031668">
    <property type="component" value="Unassembled WGS sequence"/>
</dbReference>
<evidence type="ECO:0000256" key="1">
    <source>
        <dbReference type="SAM" id="MobiDB-lite"/>
    </source>
</evidence>
<proteinExistence type="predicted"/>
<protein>
    <submittedName>
        <fullName evidence="2">Uncharacterized protein</fullName>
    </submittedName>
</protein>
<evidence type="ECO:0000313" key="3">
    <source>
        <dbReference type="Proteomes" id="UP000031668"/>
    </source>
</evidence>
<keyword evidence="3" id="KW-1185">Reference proteome</keyword>
<organism evidence="2 3">
    <name type="scientific">Thelohanellus kitauei</name>
    <name type="common">Myxosporean</name>
    <dbReference type="NCBI Taxonomy" id="669202"/>
    <lineage>
        <taxon>Eukaryota</taxon>
        <taxon>Metazoa</taxon>
        <taxon>Cnidaria</taxon>
        <taxon>Myxozoa</taxon>
        <taxon>Myxosporea</taxon>
        <taxon>Bivalvulida</taxon>
        <taxon>Platysporina</taxon>
        <taxon>Myxobolidae</taxon>
        <taxon>Thelohanellus</taxon>
    </lineage>
</organism>
<evidence type="ECO:0000313" key="2">
    <source>
        <dbReference type="EMBL" id="KII65307.1"/>
    </source>
</evidence>
<dbReference type="AlphaFoldDB" id="A0A0C2MUE8"/>
<feature type="region of interest" description="Disordered" evidence="1">
    <location>
        <begin position="1"/>
        <end position="21"/>
    </location>
</feature>
<gene>
    <name evidence="2" type="ORF">RF11_02727</name>
</gene>
<comment type="caution">
    <text evidence="2">The sequence shown here is derived from an EMBL/GenBank/DDBJ whole genome shotgun (WGS) entry which is preliminary data.</text>
</comment>
<accession>A0A0C2MUE8</accession>